<dbReference type="EMBL" id="JAHKKG010000003">
    <property type="protein sequence ID" value="MBU2663847.1"/>
    <property type="molecule type" value="Genomic_DNA"/>
</dbReference>
<dbReference type="InterPro" id="IPR036188">
    <property type="entry name" value="FAD/NAD-bd_sf"/>
</dbReference>
<dbReference type="InterPro" id="IPR002938">
    <property type="entry name" value="FAD-bd"/>
</dbReference>
<protein>
    <submittedName>
        <fullName evidence="3">Bifunctional 3-(3-hydroxy-phenyl)propionate/3-hydroxycinnamic acid hydroxylase</fullName>
    </submittedName>
</protein>
<keyword evidence="4" id="KW-1185">Reference proteome</keyword>
<evidence type="ECO:0000313" key="3">
    <source>
        <dbReference type="EMBL" id="MBU2663847.1"/>
    </source>
</evidence>
<organism evidence="3 4">
    <name type="scientific">Paractinoplanes bogorensis</name>
    <dbReference type="NCBI Taxonomy" id="1610840"/>
    <lineage>
        <taxon>Bacteria</taxon>
        <taxon>Bacillati</taxon>
        <taxon>Actinomycetota</taxon>
        <taxon>Actinomycetes</taxon>
        <taxon>Micromonosporales</taxon>
        <taxon>Micromonosporaceae</taxon>
        <taxon>Paractinoplanes</taxon>
    </lineage>
</organism>
<dbReference type="SUPFAM" id="SSF51905">
    <property type="entry name" value="FAD/NAD(P)-binding domain"/>
    <property type="match status" value="1"/>
</dbReference>
<dbReference type="NCBIfam" id="NF004829">
    <property type="entry name" value="PRK06183.1-3"/>
    <property type="match status" value="1"/>
</dbReference>
<dbReference type="PRINTS" id="PR00420">
    <property type="entry name" value="RNGMNOXGNASE"/>
</dbReference>
<dbReference type="PANTHER" id="PTHR43476:SF3">
    <property type="entry name" value="FAD-BINDING MONOOXYGENASE"/>
    <property type="match status" value="1"/>
</dbReference>
<sequence length="516" mass="57212">MPDVDVAIVGCGPVGLVLGIAVAQRGHRVAILERYQDQYPFPRVVAFDGETARNFATVGLNDDLYELGEPVGEYDFLNAAGETLLHLDNPYVPDRDGWPKAVIMHQPTFEAALREHAKTLPNLELRTGYDVTELVDHGDHVELNGELTASWVVGCDGANSFVREHIGTSIVDLNFEHDWLLCDVVFHEPRTFKPNDLQICDPERPTTIVSSGRGHRRWEFMRLPGESLEELSSEARMWELLEPHGVTPDNADLTRHIVYTFKASIVRDWKRGRLLLAGDSAHLMPPFIGQGMCSGIRDAVNLAWKLDLVLREVASAQVMTAYVQERDPHVRRTTELAIEVGKMISELDPAAAAVRDRVMFARQQDPAQAGVPQYFALTDGIVRRNAEGAVAGLAGDLVPQGRVSRGGRTAMFDDLVGRGFVLFATFDPGLVLDEDDQSFLKELGAHVVRVLPGRVPDRNLKDHEVIDTDGVYLPYLTGTKQVGALVRPDFYLYGTASSRPDLSTLVKELRADLLPR</sequence>
<accession>A0ABS5YKA3</accession>
<dbReference type="RefSeq" id="WP_215785879.1">
    <property type="nucleotide sequence ID" value="NZ_JAHKKG010000003.1"/>
</dbReference>
<reference evidence="3 4" key="1">
    <citation type="submission" date="2021-06" db="EMBL/GenBank/DDBJ databases">
        <title>Actinoplanes lichenicola sp. nov., and Actinoplanes ovalisporus sp. nov., isolated from lichen in Thailand.</title>
        <authorList>
            <person name="Saeng-In P."/>
            <person name="Kanchanasin P."/>
            <person name="Yuki M."/>
            <person name="Kudo T."/>
            <person name="Ohkuma M."/>
            <person name="Phongsopitanun W."/>
            <person name="Tanasupawat S."/>
        </authorList>
    </citation>
    <scope>NUCLEOTIDE SEQUENCE [LARGE SCALE GENOMIC DNA]</scope>
    <source>
        <strain evidence="3 4">NBRC 110975</strain>
    </source>
</reference>
<dbReference type="PANTHER" id="PTHR43476">
    <property type="entry name" value="3-(3-HYDROXY-PHENYL)PROPIONATE/3-HYDROXYCINNAMIC ACID HYDROXYLASE"/>
    <property type="match status" value="1"/>
</dbReference>
<dbReference type="Pfam" id="PF01494">
    <property type="entry name" value="FAD_binding_3"/>
    <property type="match status" value="1"/>
</dbReference>
<keyword evidence="1" id="KW-0560">Oxidoreductase</keyword>
<name>A0ABS5YKA3_9ACTN</name>
<evidence type="ECO:0000259" key="2">
    <source>
        <dbReference type="Pfam" id="PF01494"/>
    </source>
</evidence>
<dbReference type="Proteomes" id="UP001519654">
    <property type="component" value="Unassembled WGS sequence"/>
</dbReference>
<evidence type="ECO:0000256" key="1">
    <source>
        <dbReference type="ARBA" id="ARBA00023002"/>
    </source>
</evidence>
<dbReference type="Gene3D" id="3.30.70.2450">
    <property type="match status" value="1"/>
</dbReference>
<dbReference type="Gene3D" id="3.50.50.60">
    <property type="entry name" value="FAD/NAD(P)-binding domain"/>
    <property type="match status" value="1"/>
</dbReference>
<dbReference type="InterPro" id="IPR050631">
    <property type="entry name" value="PheA/TfdB_FAD_monoxygenase"/>
</dbReference>
<proteinExistence type="predicted"/>
<gene>
    <name evidence="3" type="ORF">KOI35_10035</name>
</gene>
<comment type="caution">
    <text evidence="3">The sequence shown here is derived from an EMBL/GenBank/DDBJ whole genome shotgun (WGS) entry which is preliminary data.</text>
</comment>
<feature type="domain" description="FAD-binding" evidence="2">
    <location>
        <begin position="3"/>
        <end position="335"/>
    </location>
</feature>
<evidence type="ECO:0000313" key="4">
    <source>
        <dbReference type="Proteomes" id="UP001519654"/>
    </source>
</evidence>